<dbReference type="Pfam" id="PF08275">
    <property type="entry name" value="DNAG_N"/>
    <property type="match status" value="1"/>
</dbReference>
<feature type="region of interest" description="Disordered" evidence="1">
    <location>
        <begin position="811"/>
        <end position="831"/>
    </location>
</feature>
<evidence type="ECO:0000313" key="4">
    <source>
        <dbReference type="Proteomes" id="UP000019494"/>
    </source>
</evidence>
<dbReference type="EMBL" id="AWQS01000129">
    <property type="protein sequence ID" value="EWT05263.1"/>
    <property type="molecule type" value="Genomic_DNA"/>
</dbReference>
<dbReference type="InterPro" id="IPR003593">
    <property type="entry name" value="AAA+_ATPase"/>
</dbReference>
<dbReference type="Pfam" id="PF08751">
    <property type="entry name" value="TrwC"/>
    <property type="match status" value="1"/>
</dbReference>
<evidence type="ECO:0000313" key="3">
    <source>
        <dbReference type="EMBL" id="EWT05263.1"/>
    </source>
</evidence>
<dbReference type="CDD" id="cd18809">
    <property type="entry name" value="SF1_C_RecD"/>
    <property type="match status" value="1"/>
</dbReference>
<dbReference type="SUPFAM" id="SSF52540">
    <property type="entry name" value="P-loop containing nucleoside triphosphate hydrolases"/>
    <property type="match status" value="2"/>
</dbReference>
<dbReference type="SUPFAM" id="SSF56731">
    <property type="entry name" value="DNA primase core"/>
    <property type="match status" value="1"/>
</dbReference>
<dbReference type="PATRIC" id="fig|584657.3.peg.2848"/>
<dbReference type="InterPro" id="IPR050219">
    <property type="entry name" value="DnaG_primase"/>
</dbReference>
<evidence type="ECO:0000256" key="1">
    <source>
        <dbReference type="SAM" id="MobiDB-lite"/>
    </source>
</evidence>
<name>W9GKA2_9MICO</name>
<dbReference type="InterPro" id="IPR006171">
    <property type="entry name" value="TOPRIM_dom"/>
</dbReference>
<dbReference type="Gene3D" id="3.90.980.10">
    <property type="entry name" value="DNA primase, catalytic core, N-terminal domain"/>
    <property type="match status" value="1"/>
</dbReference>
<sequence length="1858" mass="199178">MSIHKLTTGSGYDYLTRQVAALDTTEKGHTGLASYYTTKGESPGVWVGCGLAGIEGLSAGDVVTAGQMQALFGSGHHPMAHERRARLAADASDAQVQAVTRLGLPYRVYEHDVTAFRVEVARRVAAVNADAGLPRDWPVPLNERARIRTEVATGFFRAEHGRDPVDAREVAATIAKHSRPQTTAVAGYDLTFSPVKSVSALWAIASPAVASRIERAHRAAVQDALTFIEGHALYTRTGTNGIRQVDVQGLVAAAFTHRDSRAGDPDLHTHVAVANKVQTLDGRWLSIDGRVLFKATVAASETYNTALEAHLHTELGLRFQARDTADVRKRPVREVLGVDPRLNARWSTRRASIEARRGELAEQFQATHGRPPTPIESIQLAQQATLETREAKHEPRSLAEQRDTWRAQAVEVLGSAEAVHAMVTGTLARQVARPVEIDGAWVAAMAERVVAAVETRRATWQTWHVRAEALRQVRAADLPDSADPERAVDHIVNAVLTTRSVPLVRGSDDLVEPPQLRRRDGASVYSLAGATQYTSARVLAAERRLVTWAGIKDGYAAGPVNVELALLEAAANGTTLNPGQAALVREMATCSARLALAIAPAGAGKTTAMRALAAAWTDAGGDVIGLAPSAAAAAALREHTGAHTDTLAKLVWSLQQHDLPAWAEAIGPRTLVVIDEAGMADTISLDAAVAFVTGHGGSVRLVGDDRQLAAIGAGGVLRDIEASHGATRLTELMRFTDPAEGAASLALRDGRVEALGFYLDHGRVHVGDLATMTDAVFTAWQTDRQHGVDAIMLAPTRELVAELNQRARAHRLTDNPSHSLTTREPASEPGGISAVRLADGNDASVGDLIITRANERRLRISPSDWVKNGDRWTVLTVRDDGAVTAQHARNGRIVTLPAEYVTTSVELGYATTVHGAQGVSVEVMHGLATGQESRQQLYTMLTRGRAGNHVYLQVVGDGDPHTVITPETVFPATPTDLLEAILARDDAPTSATSLLRDLAAPATRLGHATSRYVDALYAAADDTLGPDVSAALEDGANQLAPGLTGEAAWPALRAHLLLLAAAGTDPMAALRDAAERRQLDTATDLAAVLDWRLDDTGLRNAGRGPLPWTPAVPAMLASHPAWGEYLDRRADLVAGLAEQVRSAVAPDTVPAWAAHAGHRVEPALVAEVAVWRAAMQVPDTDQRPTGPRQLAKAAAVWQRSLDARLTAGHGDALDEWAPLLTQLEPRLDWDPFAPTLAARLAALSRAALDVPALLREATAPGPLPDDHAAAALWWRISHHVEPAVAASLDTSDALTAPWIDQLVEQVGPDRADQIRASQFWPALVTVIDRALQRGYRLTDLLDTAGRDLAGSDLDECHAMVWRLSVLTDPPQPDTDFAEPDPAPPDLLADVVPPADAPTTAEWQDFLHGHPDPEPDLPAVTDEETTTSTIEAQLRLDALVRDTMGPLDPTDTEIERILDRAHDWDDCPIPRDRMVQVNELATTFYESQYQYSWARDYLAARLGQDLTGHPDYRPGYAPPGWTALVDHLRALGVTDEEMITTGVAGVARTGRLIDRFRDRAVLPIIHDGDVLGFVGRRHPDRTDAAHAEPKYLNTATTALFHKGAQLYGALPHLRDAGADPVLVEGPIDALAVTLATAGSHVGLAPLGTALTEEQARELLTYQAAPVIATDADQPGRRAAERAFWMLTQHGLAPTVARLHDGLDPASMLAEQGPEALVAALQGAQSLGASLVQERLNGVWRPGRLGSVLAVIAAQPADTWESDLQRIANRTGTDIETLRGGLAAATGAWNEDPRRVAEQHFERLRTVSTRAGQPRAVPAQRHTREGVSVEAPRLAARARAEERHAAARPGSGSDPTHRGR</sequence>
<evidence type="ECO:0000259" key="2">
    <source>
        <dbReference type="PROSITE" id="PS50880"/>
    </source>
</evidence>
<dbReference type="InterPro" id="IPR014862">
    <property type="entry name" value="TrwC"/>
</dbReference>
<organism evidence="3 4">
    <name type="scientific">Intrasporangium chromatireducens Q5-1</name>
    <dbReference type="NCBI Taxonomy" id="584657"/>
    <lineage>
        <taxon>Bacteria</taxon>
        <taxon>Bacillati</taxon>
        <taxon>Actinomycetota</taxon>
        <taxon>Actinomycetes</taxon>
        <taxon>Micrococcales</taxon>
        <taxon>Intrasporangiaceae</taxon>
        <taxon>Intrasporangium</taxon>
    </lineage>
</organism>
<dbReference type="SMART" id="SM00493">
    <property type="entry name" value="TOPRIM"/>
    <property type="match status" value="1"/>
</dbReference>
<dbReference type="OrthoDB" id="4524286at2"/>
<dbReference type="InterPro" id="IPR027417">
    <property type="entry name" value="P-loop_NTPase"/>
</dbReference>
<dbReference type="SMART" id="SM00382">
    <property type="entry name" value="AAA"/>
    <property type="match status" value="1"/>
</dbReference>
<dbReference type="InterPro" id="IPR037068">
    <property type="entry name" value="DNA_primase_core_N_sf"/>
</dbReference>
<dbReference type="InterPro" id="IPR034151">
    <property type="entry name" value="TOPRIM_DnaG_bac"/>
</dbReference>
<reference evidence="4" key="1">
    <citation type="submission" date="2013-08" db="EMBL/GenBank/DDBJ databases">
        <title>Intrasporangium oryzae NRRL B-24470.</title>
        <authorList>
            <person name="Liu H."/>
            <person name="Wang G."/>
        </authorList>
    </citation>
    <scope>NUCLEOTIDE SEQUENCE [LARGE SCALE GENOMIC DNA]</scope>
    <source>
        <strain evidence="4">Q5-1</strain>
    </source>
</reference>
<dbReference type="RefSeq" id="WP_051518598.1">
    <property type="nucleotide sequence ID" value="NZ_AWQS01000129.1"/>
</dbReference>
<dbReference type="Pfam" id="PF13604">
    <property type="entry name" value="AAA_30"/>
    <property type="match status" value="1"/>
</dbReference>
<dbReference type="Proteomes" id="UP000019494">
    <property type="component" value="Unassembled WGS sequence"/>
</dbReference>
<dbReference type="GO" id="GO:0005737">
    <property type="term" value="C:cytoplasm"/>
    <property type="evidence" value="ECO:0007669"/>
    <property type="project" value="TreeGrafter"/>
</dbReference>
<feature type="region of interest" description="Disordered" evidence="1">
    <location>
        <begin position="1807"/>
        <end position="1858"/>
    </location>
</feature>
<dbReference type="NCBIfam" id="NF041492">
    <property type="entry name" value="MobF"/>
    <property type="match status" value="1"/>
</dbReference>
<feature type="compositionally biased region" description="Polar residues" evidence="1">
    <location>
        <begin position="814"/>
        <end position="824"/>
    </location>
</feature>
<feature type="domain" description="Toprim" evidence="2">
    <location>
        <begin position="1617"/>
        <end position="1700"/>
    </location>
</feature>
<dbReference type="PROSITE" id="PS50880">
    <property type="entry name" value="TOPRIM"/>
    <property type="match status" value="1"/>
</dbReference>
<dbReference type="PANTHER" id="PTHR30313">
    <property type="entry name" value="DNA PRIMASE"/>
    <property type="match status" value="1"/>
</dbReference>
<accession>W9GKA2</accession>
<dbReference type="InterPro" id="IPR013264">
    <property type="entry name" value="DNAG_N"/>
</dbReference>
<dbReference type="CDD" id="cd03364">
    <property type="entry name" value="TOPRIM_DnaG_primases"/>
    <property type="match status" value="1"/>
</dbReference>
<dbReference type="PANTHER" id="PTHR30313:SF2">
    <property type="entry name" value="DNA PRIMASE"/>
    <property type="match status" value="1"/>
</dbReference>
<gene>
    <name evidence="3" type="ORF">N864_05845</name>
</gene>
<dbReference type="Gene3D" id="3.40.1360.10">
    <property type="match status" value="1"/>
</dbReference>
<keyword evidence="4" id="KW-1185">Reference proteome</keyword>
<dbReference type="SUPFAM" id="SSF55464">
    <property type="entry name" value="Origin of replication-binding domain, RBD-like"/>
    <property type="match status" value="1"/>
</dbReference>
<comment type="caution">
    <text evidence="3">The sequence shown here is derived from an EMBL/GenBank/DDBJ whole genome shotgun (WGS) entry which is preliminary data.</text>
</comment>
<dbReference type="Pfam" id="PF13155">
    <property type="entry name" value="Toprim_2"/>
    <property type="match status" value="1"/>
</dbReference>
<protein>
    <submittedName>
        <fullName evidence="3">Transfer protein Tra</fullName>
    </submittedName>
</protein>
<dbReference type="Gene3D" id="2.30.30.940">
    <property type="match status" value="1"/>
</dbReference>
<dbReference type="Gene3D" id="3.40.50.300">
    <property type="entry name" value="P-loop containing nucleotide triphosphate hydrolases"/>
    <property type="match status" value="2"/>
</dbReference>
<dbReference type="GO" id="GO:0006269">
    <property type="term" value="P:DNA replication, synthesis of primer"/>
    <property type="evidence" value="ECO:0007669"/>
    <property type="project" value="TreeGrafter"/>
</dbReference>
<proteinExistence type="predicted"/>